<reference evidence="4 5" key="1">
    <citation type="submission" date="2009-01" db="EMBL/GenBank/DDBJ databases">
        <title>Complete sequence of Geobacter sp. FRC-32.</title>
        <authorList>
            <consortium name="US DOE Joint Genome Institute"/>
            <person name="Lucas S."/>
            <person name="Copeland A."/>
            <person name="Lapidus A."/>
            <person name="Glavina del Rio T."/>
            <person name="Dalin E."/>
            <person name="Tice H."/>
            <person name="Bruce D."/>
            <person name="Goodwin L."/>
            <person name="Pitluck S."/>
            <person name="Saunders E."/>
            <person name="Brettin T."/>
            <person name="Detter J.C."/>
            <person name="Han C."/>
            <person name="Larimer F."/>
            <person name="Land M."/>
            <person name="Hauser L."/>
            <person name="Kyrpides N."/>
            <person name="Ovchinnikova G."/>
            <person name="Kostka J."/>
            <person name="Richardson P."/>
        </authorList>
    </citation>
    <scope>NUCLEOTIDE SEQUENCE [LARGE SCALE GENOMIC DNA]</scope>
    <source>
        <strain evidence="5">DSM 22248 / JCM 15807 / FRC-32</strain>
    </source>
</reference>
<evidence type="ECO:0000259" key="3">
    <source>
        <dbReference type="Pfam" id="PF12733"/>
    </source>
</evidence>
<dbReference type="OrthoDB" id="5396053at2"/>
<feature type="domain" description="Cadherin-like beta-sandwich-like" evidence="3">
    <location>
        <begin position="237"/>
        <end position="326"/>
    </location>
</feature>
<dbReference type="KEGG" id="geo:Geob_3347"/>
<name>B9M506_GEODF</name>
<dbReference type="GO" id="GO:0016491">
    <property type="term" value="F:oxidoreductase activity"/>
    <property type="evidence" value="ECO:0007669"/>
    <property type="project" value="TreeGrafter"/>
</dbReference>
<dbReference type="HOGENOM" id="CLU_247431_0_0_7"/>
<protein>
    <submittedName>
        <fullName evidence="4">Cytochrome c, 20 heme-binding sites</fullName>
    </submittedName>
</protein>
<dbReference type="InterPro" id="IPR036280">
    <property type="entry name" value="Multihaem_cyt_sf"/>
</dbReference>
<dbReference type="SUPFAM" id="SSF48695">
    <property type="entry name" value="Multiheme cytochromes"/>
    <property type="match status" value="3"/>
</dbReference>
<keyword evidence="5" id="KW-1185">Reference proteome</keyword>
<dbReference type="PANTHER" id="PTHR35038">
    <property type="entry name" value="DISSIMILATORY SULFITE REDUCTASE SIRA"/>
    <property type="match status" value="1"/>
</dbReference>
<dbReference type="EMBL" id="CP001390">
    <property type="protein sequence ID" value="ACM21690.1"/>
    <property type="molecule type" value="Genomic_DNA"/>
</dbReference>
<dbReference type="Pfam" id="PF12733">
    <property type="entry name" value="Cadherin-like"/>
    <property type="match status" value="3"/>
</dbReference>
<gene>
    <name evidence="4" type="ordered locus">Geob_3347</name>
</gene>
<dbReference type="InterPro" id="IPR013783">
    <property type="entry name" value="Ig-like_fold"/>
</dbReference>
<accession>B9M506</accession>
<evidence type="ECO:0000313" key="4">
    <source>
        <dbReference type="EMBL" id="ACM21690.1"/>
    </source>
</evidence>
<keyword evidence="2" id="KW-0472">Membrane</keyword>
<dbReference type="eggNOG" id="COG5184">
    <property type="taxonomic scope" value="Bacteria"/>
</dbReference>
<dbReference type="STRING" id="316067.Geob_3347"/>
<dbReference type="InterPro" id="IPR025883">
    <property type="entry name" value="Cadherin-like_domain"/>
</dbReference>
<evidence type="ECO:0000256" key="1">
    <source>
        <dbReference type="ARBA" id="ARBA00022729"/>
    </source>
</evidence>
<keyword evidence="2" id="KW-0812">Transmembrane</keyword>
<feature type="domain" description="Cadherin-like beta-sandwich-like" evidence="3">
    <location>
        <begin position="335"/>
        <end position="425"/>
    </location>
</feature>
<proteinExistence type="predicted"/>
<organism evidence="4 5">
    <name type="scientific">Geotalea daltonii (strain DSM 22248 / JCM 15807 / FRC-32)</name>
    <name type="common">Geobacter daltonii</name>
    <dbReference type="NCBI Taxonomy" id="316067"/>
    <lineage>
        <taxon>Bacteria</taxon>
        <taxon>Pseudomonadati</taxon>
        <taxon>Thermodesulfobacteriota</taxon>
        <taxon>Desulfuromonadia</taxon>
        <taxon>Geobacterales</taxon>
        <taxon>Geobacteraceae</taxon>
        <taxon>Geotalea</taxon>
    </lineage>
</organism>
<feature type="domain" description="Cadherin-like beta-sandwich-like" evidence="3">
    <location>
        <begin position="436"/>
        <end position="526"/>
    </location>
</feature>
<keyword evidence="1" id="KW-0732">Signal</keyword>
<keyword evidence="2" id="KW-1133">Transmembrane helix</keyword>
<sequence length="1527" mass="155081">MGKVIAKKIRGLNLWAKVALTVLFTLTLSVFMYEGWYKPHEIMAASVTYNLQVNSGTTVATGVLTDSSACGTNNTGAVTTLMDTSAFACASQRAVHTVSGAGTIVEAYFNSAYAVATTVTGTSFKVRLRDSGSGGWTAGVRLFYVTSSGTKTDFTGTEVTSAVASVGDSTVTLSLTGQSATVPVGAKLGIRVRATAGTSTAKRVYWGSTADTAGTGTSGVLIVNEVVAASNNANLSNLVLSSGTLTPTFSSTTTSYTASVANSVSSITVTPTEADTTATTTVNGVAVNSGTASGPISLAVGSNTITTVVTAQDGVTTKTYTVVVTRAGSSNADLSNLVLSSGTLSPAFSSATTSYTASVANSVSSITVTPTEADTTATTTVNGTAVNSGTASGPIALSVGANTITTVVTAQDGTTTKTYTVVVTRAAAASTNANLSNLVLSSGTLSPAFASGTISYTASVANPVASITVTPTVEDATATVKVNGTTVASGTASAPIALVVGSNTITTVVTAQDGTTTKTYTVTVTRAAAVNGTTAGALSYSGVTSNSITVTAPFTGDDNNNNSCVIKWGTVNGTYPNTATSAKSGSSYVATINNLAESTIYYFQATFTDADGRTPANGIVTGSTSTTAYVNPLMHSAANLDPSNAKGYGNWGAGKDCTWCHTAGTNNVKQVAQQIATPTGTRSVTFSRMTSTVTNAMDLFGNDQRSTLNRSTNICEVCHHQTNFHQYSSSVKSVGKSVTSNTHYNRAECIKCHPHNKGFKGNGHTVPLYATSAGHTDCSSGIGCHTNSTPAGTYPATGGTPPNCQSCHTKGDPLTANIGCGSCHGAAGGTGEPNGTVHPDVAGNHSVHVPAATNGCTTCHNIGGSGGNADHGPGNSGNTTTNPAVVNLDSALGWSSATSKCSSASCHGNVYSTTGSSLTPQWGTTNNGCSACHSAYPIGASGPATGGHGTHSAYACTNCHATGTSATAAPSVANGHTDGDIDIVNVGYQTNVTKHPANDGYSNRTCSTTCHGSPYGSGAGSTPAWGSTGAGCGACHNVAGAFITYSSPSNQKGPNTGSHSAHMNYGRYICDECHTGAVSNTVTQSYANAAHGDTDIDVTNQGYPANVAKHPANSGYSTCTLACHITTTWGLNTLKCTDCHAAAITRTKGRPGKQLAAVTAEFGKTYGHKKSTRTAVADADCIVCHLEGNFTTQKTSKYHADGNIDLRNPDGSGEVAITDNNNAAFTFQRFSTSFASGTRSSAINNTVASVITQKFCLTCHDSGGAANTTARAGTSPTPTAPFGGGYTVLNAFSQFDPTNSSKHPVRAARSADYPTAARLADPYKPTGTRGTSGTKSSGVIMSCFDCHNTGQTTGMKTLRTISAHGDANVLIRGGNATTNGTIYVSSPTHCSSCHLTYTYPGHNTGATGSAFTTTSGDMNGTTFLNCHYCHADANTGTRPARSDNFHGTNALPTTGATATVRWLGSAGTPAQVNTRPYAFIRNRMNLSNHQPRMIGSSTYSPQCSMVSYTGGACSNQSGKTYTVGGTY</sequence>
<dbReference type="InterPro" id="IPR010176">
    <property type="entry name" value="C4xCH_C2xCH_motif_GEOSU"/>
</dbReference>
<evidence type="ECO:0000313" key="5">
    <source>
        <dbReference type="Proteomes" id="UP000007721"/>
    </source>
</evidence>
<evidence type="ECO:0000256" key="2">
    <source>
        <dbReference type="SAM" id="Phobius"/>
    </source>
</evidence>
<dbReference type="NCBIfam" id="TIGR01904">
    <property type="entry name" value="GSu_C4xC__C2xCH"/>
    <property type="match status" value="1"/>
</dbReference>
<dbReference type="RefSeq" id="WP_012648418.1">
    <property type="nucleotide sequence ID" value="NC_011979.1"/>
</dbReference>
<dbReference type="Gene3D" id="2.60.40.10">
    <property type="entry name" value="Immunoglobulins"/>
    <property type="match status" value="1"/>
</dbReference>
<dbReference type="Proteomes" id="UP000007721">
    <property type="component" value="Chromosome"/>
</dbReference>
<dbReference type="InterPro" id="IPR051829">
    <property type="entry name" value="Multiheme_Cytochr_ET"/>
</dbReference>
<dbReference type="PANTHER" id="PTHR35038:SF6">
    <property type="entry name" value="SURFACE LOCALIZED DECAHEME CYTOCHROME C LIPOPROTEIN"/>
    <property type="match status" value="1"/>
</dbReference>
<feature type="transmembrane region" description="Helical" evidence="2">
    <location>
        <begin position="12"/>
        <end position="33"/>
    </location>
</feature>